<name>A0A811ZVL3_NYCPR</name>
<feature type="chain" id="PRO_5032931277" evidence="1">
    <location>
        <begin position="33"/>
        <end position="174"/>
    </location>
</feature>
<keyword evidence="3" id="KW-1185">Reference proteome</keyword>
<feature type="signal peptide" evidence="1">
    <location>
        <begin position="1"/>
        <end position="32"/>
    </location>
</feature>
<comment type="caution">
    <text evidence="2">The sequence shown here is derived from an EMBL/GenBank/DDBJ whole genome shotgun (WGS) entry which is preliminary data.</text>
</comment>
<evidence type="ECO:0000313" key="2">
    <source>
        <dbReference type="EMBL" id="CAD7692954.1"/>
    </source>
</evidence>
<proteinExistence type="predicted"/>
<gene>
    <name evidence="2" type="ORF">NYPRO_LOCUS25746</name>
</gene>
<reference evidence="2" key="1">
    <citation type="submission" date="2020-12" db="EMBL/GenBank/DDBJ databases">
        <authorList>
            <consortium name="Molecular Ecology Group"/>
        </authorList>
    </citation>
    <scope>NUCLEOTIDE SEQUENCE</scope>
    <source>
        <strain evidence="2">TBG_1078</strain>
    </source>
</reference>
<dbReference type="Proteomes" id="UP000645828">
    <property type="component" value="Unassembled WGS sequence"/>
</dbReference>
<dbReference type="EMBL" id="CAJHUB010000776">
    <property type="protein sequence ID" value="CAD7692954.1"/>
    <property type="molecule type" value="Genomic_DNA"/>
</dbReference>
<evidence type="ECO:0000313" key="3">
    <source>
        <dbReference type="Proteomes" id="UP000645828"/>
    </source>
</evidence>
<keyword evidence="1" id="KW-0732">Signal</keyword>
<organism evidence="2 3">
    <name type="scientific">Nyctereutes procyonoides</name>
    <name type="common">Raccoon dog</name>
    <name type="synonym">Canis procyonoides</name>
    <dbReference type="NCBI Taxonomy" id="34880"/>
    <lineage>
        <taxon>Eukaryota</taxon>
        <taxon>Metazoa</taxon>
        <taxon>Chordata</taxon>
        <taxon>Craniata</taxon>
        <taxon>Vertebrata</taxon>
        <taxon>Euteleostomi</taxon>
        <taxon>Mammalia</taxon>
        <taxon>Eutheria</taxon>
        <taxon>Laurasiatheria</taxon>
        <taxon>Carnivora</taxon>
        <taxon>Caniformia</taxon>
        <taxon>Canidae</taxon>
        <taxon>Nyctereutes</taxon>
    </lineage>
</organism>
<accession>A0A811ZVL3</accession>
<evidence type="ECO:0000256" key="1">
    <source>
        <dbReference type="SAM" id="SignalP"/>
    </source>
</evidence>
<sequence>MPWPPLLSSSSSLHFLKSFCLLVPWAVRLSHSRQTMPIKFKIEASGERPRCKKRGKLLTASYPSQVPLLPPGSRHPIRAAIPLWGKPGGREALDICVQCSAMRDVLEWVGGGSLNLAHAMARYWLSILTIQSSFTLHNHPDKSGLLLCATDEGIMRFREIIGRGQPAGEWQSRD</sequence>
<dbReference type="AlphaFoldDB" id="A0A811ZVL3"/>
<protein>
    <submittedName>
        <fullName evidence="2">(raccoon dog) hypothetical protein</fullName>
    </submittedName>
</protein>